<comment type="caution">
    <text evidence="2">The sequence shown here is derived from an EMBL/GenBank/DDBJ whole genome shotgun (WGS) entry which is preliminary data.</text>
</comment>
<dbReference type="PROSITE" id="PS51257">
    <property type="entry name" value="PROKAR_LIPOPROTEIN"/>
    <property type="match status" value="1"/>
</dbReference>
<dbReference type="InterPro" id="IPR016187">
    <property type="entry name" value="CTDL_fold"/>
</dbReference>
<organism evidence="2 3">
    <name type="scientific">Achromobacter aegrifaciens</name>
    <dbReference type="NCBI Taxonomy" id="1287736"/>
    <lineage>
        <taxon>Bacteria</taxon>
        <taxon>Pseudomonadati</taxon>
        <taxon>Pseudomonadota</taxon>
        <taxon>Betaproteobacteria</taxon>
        <taxon>Burkholderiales</taxon>
        <taxon>Alcaligenaceae</taxon>
        <taxon>Achromobacter</taxon>
    </lineage>
</organism>
<evidence type="ECO:0000313" key="3">
    <source>
        <dbReference type="Proteomes" id="UP000044098"/>
    </source>
</evidence>
<dbReference type="SUPFAM" id="SSF56436">
    <property type="entry name" value="C-type lectin-like"/>
    <property type="match status" value="1"/>
</dbReference>
<dbReference type="EMBL" id="CYTK01000013">
    <property type="protein sequence ID" value="CUJ72847.1"/>
    <property type="molecule type" value="Genomic_DNA"/>
</dbReference>
<protein>
    <submittedName>
        <fullName evidence="2">Aerobic sulfatase maturase family protein</fullName>
    </submittedName>
</protein>
<dbReference type="InterPro" id="IPR051043">
    <property type="entry name" value="Sulfatase_Mod_Factor_Kinase"/>
</dbReference>
<dbReference type="Pfam" id="PF03781">
    <property type="entry name" value="FGE-sulfatase"/>
    <property type="match status" value="1"/>
</dbReference>
<dbReference type="Gene3D" id="3.90.1580.10">
    <property type="entry name" value="paralog of FGE (formylglycine-generating enzyme)"/>
    <property type="match status" value="1"/>
</dbReference>
<dbReference type="AlphaFoldDB" id="A0AAD2J504"/>
<dbReference type="Proteomes" id="UP000044098">
    <property type="component" value="Unassembled WGS sequence"/>
</dbReference>
<accession>A0AAD2J504</accession>
<feature type="domain" description="Sulfatase-modifying factor enzyme-like" evidence="1">
    <location>
        <begin position="44"/>
        <end position="291"/>
    </location>
</feature>
<evidence type="ECO:0000313" key="2">
    <source>
        <dbReference type="EMBL" id="CUJ72847.1"/>
    </source>
</evidence>
<proteinExistence type="predicted"/>
<name>A0AAD2J504_ACHAE</name>
<dbReference type="InterPro" id="IPR042095">
    <property type="entry name" value="SUMF_sf"/>
</dbReference>
<dbReference type="InterPro" id="IPR005532">
    <property type="entry name" value="SUMF_dom"/>
</dbReference>
<gene>
    <name evidence="2" type="ORF">ERS370000_05546</name>
</gene>
<reference evidence="2 3" key="1">
    <citation type="submission" date="2015-09" db="EMBL/GenBank/DDBJ databases">
        <authorList>
            <consortium name="Pathogen Informatics"/>
        </authorList>
    </citation>
    <scope>NUCLEOTIDE SEQUENCE [LARGE SCALE GENOMIC DNA]</scope>
    <source>
        <strain evidence="2 3">2789STDY5608625</strain>
    </source>
</reference>
<dbReference type="GO" id="GO:0120147">
    <property type="term" value="F:formylglycine-generating oxidase activity"/>
    <property type="evidence" value="ECO:0007669"/>
    <property type="project" value="TreeGrafter"/>
</dbReference>
<dbReference type="PANTHER" id="PTHR23150:SF19">
    <property type="entry name" value="FORMYLGLYCINE-GENERATING ENZYME"/>
    <property type="match status" value="1"/>
</dbReference>
<evidence type="ECO:0000259" key="1">
    <source>
        <dbReference type="Pfam" id="PF03781"/>
    </source>
</evidence>
<dbReference type="PANTHER" id="PTHR23150">
    <property type="entry name" value="SULFATASE MODIFYING FACTOR 1, 2"/>
    <property type="match status" value="1"/>
</dbReference>
<sequence length="295" mass="31777">MESSPRPTGAGIPENRRMRILPTVIVSLLLTACGPQDGARFALPEITRLPPGEVSYVPPGEALRNDYPATPAPRVARYPDGLVIMTRQVSQAEYAACVEADACKALDPAQRQAVAPDLPAVGISWTDAVAYAAWLSERTGRRLRLPSYAEWVYAAGEAYRADVLPALPDGSDPAQRWLAEYEQQSLRGAQGDVTVRAFGAYGRNRAGLMDMAGSVWDWTDDCHARRVLDGLRDGASGNAAQEQEQEQESRNCGIRVAAGRHVAYLPDFIRDPKGGACSVGVPPANLGLRLVLEPG</sequence>